<dbReference type="EMBL" id="MHVR01000006">
    <property type="protein sequence ID" value="OHA96281.1"/>
    <property type="molecule type" value="Genomic_DNA"/>
</dbReference>
<proteinExistence type="predicted"/>
<dbReference type="Pfam" id="PF00534">
    <property type="entry name" value="Glycos_transf_1"/>
    <property type="match status" value="1"/>
</dbReference>
<dbReference type="GO" id="GO:0016757">
    <property type="term" value="F:glycosyltransferase activity"/>
    <property type="evidence" value="ECO:0007669"/>
    <property type="project" value="InterPro"/>
</dbReference>
<accession>A0A1G2TI42</accession>
<evidence type="ECO:0000313" key="4">
    <source>
        <dbReference type="Proteomes" id="UP000178175"/>
    </source>
</evidence>
<dbReference type="SUPFAM" id="SSF53756">
    <property type="entry name" value="UDP-Glycosyltransferase/glycogen phosphorylase"/>
    <property type="match status" value="1"/>
</dbReference>
<dbReference type="Proteomes" id="UP000178175">
    <property type="component" value="Unassembled WGS sequence"/>
</dbReference>
<dbReference type="InterPro" id="IPR001296">
    <property type="entry name" value="Glyco_trans_1"/>
</dbReference>
<name>A0A1G2TI42_9BACT</name>
<evidence type="ECO:0008006" key="5">
    <source>
        <dbReference type="Google" id="ProtNLM"/>
    </source>
</evidence>
<protein>
    <recommendedName>
        <fullName evidence="5">Glycosyltransferase subfamily 4-like N-terminal domain-containing protein</fullName>
    </recommendedName>
</protein>
<dbReference type="PANTHER" id="PTHR12526">
    <property type="entry name" value="GLYCOSYLTRANSFERASE"/>
    <property type="match status" value="1"/>
</dbReference>
<sequence length="358" mass="40038">MKILYGITKSNFGGAQRYVFDLATTMQKQGHDVAVMCGGDGPLIQKLEAGKIRVIKLDKMQRDISLEKEIVSFFQMLKILRSERPDVFHINSSKMGGLGGLGGRLLGIRRIIFTSHGWAFNESRLAWQKLIIKLLVWLTIILSHKTICVSKKTKKDVKRWPFIKNKLVVIYNGISSFSLAGRTDKTFTIGTIAELHKIKGLDILLAAWDKFVKNHQAKLVIIGEGEERQNLEIMAKNMGISDSVTFKGAADNARSLLSNFDIFCMPSRSEALPYTLLEAGFAKLPVIATPVGGIPEIIESGINGILIPVENAEVLFSSLVLFHDNPRMRDRLGTTLKETIIKNFSFEQMVENTLNIYL</sequence>
<evidence type="ECO:0000259" key="2">
    <source>
        <dbReference type="Pfam" id="PF13439"/>
    </source>
</evidence>
<dbReference type="InterPro" id="IPR028098">
    <property type="entry name" value="Glyco_trans_4-like_N"/>
</dbReference>
<evidence type="ECO:0000313" key="3">
    <source>
        <dbReference type="EMBL" id="OHA96281.1"/>
    </source>
</evidence>
<dbReference type="AlphaFoldDB" id="A0A1G2TI42"/>
<dbReference type="Gene3D" id="3.40.50.2000">
    <property type="entry name" value="Glycogen Phosphorylase B"/>
    <property type="match status" value="2"/>
</dbReference>
<organism evidence="3 4">
    <name type="scientific">Candidatus Zambryskibacteria bacterium RIFCSPHIGHO2_02_FULL_43_14</name>
    <dbReference type="NCBI Taxonomy" id="1802748"/>
    <lineage>
        <taxon>Bacteria</taxon>
        <taxon>Candidatus Zambryskiibacteriota</taxon>
    </lineage>
</organism>
<feature type="domain" description="Glycosyl transferase family 1" evidence="1">
    <location>
        <begin position="184"/>
        <end position="335"/>
    </location>
</feature>
<dbReference type="PANTHER" id="PTHR12526:SF630">
    <property type="entry name" value="GLYCOSYLTRANSFERASE"/>
    <property type="match status" value="1"/>
</dbReference>
<feature type="domain" description="Glycosyltransferase subfamily 4-like N-terminal" evidence="2">
    <location>
        <begin position="12"/>
        <end position="174"/>
    </location>
</feature>
<reference evidence="3 4" key="1">
    <citation type="journal article" date="2016" name="Nat. Commun.">
        <title>Thousands of microbial genomes shed light on interconnected biogeochemical processes in an aquifer system.</title>
        <authorList>
            <person name="Anantharaman K."/>
            <person name="Brown C.T."/>
            <person name="Hug L.A."/>
            <person name="Sharon I."/>
            <person name="Castelle C.J."/>
            <person name="Probst A.J."/>
            <person name="Thomas B.C."/>
            <person name="Singh A."/>
            <person name="Wilkins M.J."/>
            <person name="Karaoz U."/>
            <person name="Brodie E.L."/>
            <person name="Williams K.H."/>
            <person name="Hubbard S.S."/>
            <person name="Banfield J.F."/>
        </authorList>
    </citation>
    <scope>NUCLEOTIDE SEQUENCE [LARGE SCALE GENOMIC DNA]</scope>
</reference>
<dbReference type="Pfam" id="PF13439">
    <property type="entry name" value="Glyco_transf_4"/>
    <property type="match status" value="1"/>
</dbReference>
<evidence type="ECO:0000259" key="1">
    <source>
        <dbReference type="Pfam" id="PF00534"/>
    </source>
</evidence>
<gene>
    <name evidence="3" type="ORF">A3C70_03355</name>
</gene>
<comment type="caution">
    <text evidence="3">The sequence shown here is derived from an EMBL/GenBank/DDBJ whole genome shotgun (WGS) entry which is preliminary data.</text>
</comment>